<dbReference type="EMBL" id="JARFVB010000003">
    <property type="protein sequence ID" value="MDF0716040.1"/>
    <property type="molecule type" value="Genomic_DNA"/>
</dbReference>
<evidence type="ECO:0000313" key="2">
    <source>
        <dbReference type="EMBL" id="MDF0716040.1"/>
    </source>
</evidence>
<sequence length="223" mass="25135">MGNMVQQAAKIFLAGNRNKFESNQYRCFTTLIDAAWAREDNIQFFDETLAPGKSKFFTPENDTAIILIPLVGNIIYGNLEKGHSVKIAPEELQVASIKKGMSFSIKNPHQNNLANYLQIRIKIEVLDKKISFFDYGHNALNILFENTTAKLHFGVLDGRMEETLVLSNKNSSIIPFVINGAFEVQNRLLESRDSLALKNLDELEIEALSENAIILILEKNNTC</sequence>
<proteinExistence type="predicted"/>
<dbReference type="InterPro" id="IPR014710">
    <property type="entry name" value="RmlC-like_jellyroll"/>
</dbReference>
<name>A0ABT5XXY2_9FLAO</name>
<organism evidence="2 3">
    <name type="scientific">Flagellimonas yonaguniensis</name>
    <dbReference type="NCBI Taxonomy" id="3031325"/>
    <lineage>
        <taxon>Bacteria</taxon>
        <taxon>Pseudomonadati</taxon>
        <taxon>Bacteroidota</taxon>
        <taxon>Flavobacteriia</taxon>
        <taxon>Flavobacteriales</taxon>
        <taxon>Flavobacteriaceae</taxon>
        <taxon>Flagellimonas</taxon>
    </lineage>
</organism>
<evidence type="ECO:0000259" key="1">
    <source>
        <dbReference type="Pfam" id="PF17954"/>
    </source>
</evidence>
<gene>
    <name evidence="2" type="ORF">PY092_07775</name>
</gene>
<reference evidence="2 3" key="1">
    <citation type="submission" date="2023-03" db="EMBL/GenBank/DDBJ databases">
        <title>Muricauda XX sp. nov. and Muricauda XXX sp. nov., two novel species isolated from Okinawa Trough.</title>
        <authorList>
            <person name="Cao W."/>
            <person name="Deng X."/>
        </authorList>
    </citation>
    <scope>NUCLEOTIDE SEQUENCE [LARGE SCALE GENOMIC DNA]</scope>
    <source>
        <strain evidence="2 3">334s03</strain>
    </source>
</reference>
<protein>
    <recommendedName>
        <fullName evidence="1">Quercetin 2,3-dioxygenase C-terminal cupin domain-containing protein</fullName>
    </recommendedName>
</protein>
<feature type="domain" description="Quercetin 2,3-dioxygenase C-terminal cupin" evidence="1">
    <location>
        <begin position="147"/>
        <end position="216"/>
    </location>
</feature>
<accession>A0ABT5XXY2</accession>
<dbReference type="Proteomes" id="UP001221366">
    <property type="component" value="Unassembled WGS sequence"/>
</dbReference>
<dbReference type="InterPro" id="IPR041602">
    <property type="entry name" value="Quercetinase_C"/>
</dbReference>
<evidence type="ECO:0000313" key="3">
    <source>
        <dbReference type="Proteomes" id="UP001221366"/>
    </source>
</evidence>
<dbReference type="Gene3D" id="2.60.120.10">
    <property type="entry name" value="Jelly Rolls"/>
    <property type="match status" value="1"/>
</dbReference>
<comment type="caution">
    <text evidence="2">The sequence shown here is derived from an EMBL/GenBank/DDBJ whole genome shotgun (WGS) entry which is preliminary data.</text>
</comment>
<dbReference type="Pfam" id="PF17954">
    <property type="entry name" value="Pirin_C_2"/>
    <property type="match status" value="1"/>
</dbReference>
<dbReference type="RefSeq" id="WP_275615279.1">
    <property type="nucleotide sequence ID" value="NZ_JARFVB010000003.1"/>
</dbReference>
<keyword evidence="3" id="KW-1185">Reference proteome</keyword>